<dbReference type="SUPFAM" id="SSF53850">
    <property type="entry name" value="Periplasmic binding protein-like II"/>
    <property type="match status" value="1"/>
</dbReference>
<dbReference type="Proteomes" id="UP000198853">
    <property type="component" value="Unassembled WGS sequence"/>
</dbReference>
<dbReference type="RefSeq" id="WP_143018916.1">
    <property type="nucleotide sequence ID" value="NZ_FNEN01000013.1"/>
</dbReference>
<evidence type="ECO:0000313" key="2">
    <source>
        <dbReference type="Proteomes" id="UP000198853"/>
    </source>
</evidence>
<dbReference type="EMBL" id="FNEN01000013">
    <property type="protein sequence ID" value="SDJ06734.1"/>
    <property type="molecule type" value="Genomic_DNA"/>
</dbReference>
<dbReference type="Gene3D" id="3.10.105.10">
    <property type="entry name" value="Dipeptide-binding Protein, Domain 3"/>
    <property type="match status" value="1"/>
</dbReference>
<gene>
    <name evidence="1" type="ORF">SAMN04488123_11340</name>
</gene>
<dbReference type="OrthoDB" id="9796817at2"/>
<accession>A0A1G8QPN2</accession>
<organism evidence="1 2">
    <name type="scientific">Natribacillus halophilus</name>
    <dbReference type="NCBI Taxonomy" id="549003"/>
    <lineage>
        <taxon>Bacteria</taxon>
        <taxon>Bacillati</taxon>
        <taxon>Bacillota</taxon>
        <taxon>Bacilli</taxon>
        <taxon>Bacillales</taxon>
        <taxon>Bacillaceae</taxon>
        <taxon>Natribacillus</taxon>
    </lineage>
</organism>
<sequence>MQPQETDEEERLQLYEEVEQIIVDEAPTIYTLHTDYVVGVADSVEGFVQQPSGLFLLEDVQITEAAEDGGY</sequence>
<dbReference type="Gene3D" id="3.40.190.10">
    <property type="entry name" value="Periplasmic binding protein-like II"/>
    <property type="match status" value="1"/>
</dbReference>
<proteinExistence type="predicted"/>
<keyword evidence="2" id="KW-1185">Reference proteome</keyword>
<name>A0A1G8QPN2_9BACI</name>
<protein>
    <submittedName>
        <fullName evidence="1">Peptide/nickel transport system substrate-binding protein</fullName>
    </submittedName>
</protein>
<dbReference type="AlphaFoldDB" id="A0A1G8QPN2"/>
<evidence type="ECO:0000313" key="1">
    <source>
        <dbReference type="EMBL" id="SDJ06734.1"/>
    </source>
</evidence>
<reference evidence="1 2" key="1">
    <citation type="submission" date="2016-10" db="EMBL/GenBank/DDBJ databases">
        <authorList>
            <person name="de Groot N.N."/>
        </authorList>
    </citation>
    <scope>NUCLEOTIDE SEQUENCE [LARGE SCALE GENOMIC DNA]</scope>
    <source>
        <strain evidence="1 2">DSM 21771</strain>
    </source>
</reference>